<proteinExistence type="predicted"/>
<dbReference type="InterPro" id="IPR015410">
    <property type="entry name" value="DUF1985"/>
</dbReference>
<evidence type="ECO:0000313" key="3">
    <source>
        <dbReference type="EMBL" id="CAA3000534.1"/>
    </source>
</evidence>
<dbReference type="AlphaFoldDB" id="A0A8S0T6G7"/>
<keyword evidence="4" id="KW-1185">Reference proteome</keyword>
<evidence type="ECO:0000313" key="4">
    <source>
        <dbReference type="Proteomes" id="UP000594638"/>
    </source>
</evidence>
<feature type="compositionally biased region" description="Acidic residues" evidence="1">
    <location>
        <begin position="285"/>
        <end position="294"/>
    </location>
</feature>
<reference evidence="3 4" key="1">
    <citation type="submission" date="2019-12" db="EMBL/GenBank/DDBJ databases">
        <authorList>
            <person name="Alioto T."/>
            <person name="Alioto T."/>
            <person name="Gomez Garrido J."/>
        </authorList>
    </citation>
    <scope>NUCLEOTIDE SEQUENCE [LARGE SCALE GENOMIC DNA]</scope>
</reference>
<dbReference type="PANTHER" id="PTHR48449">
    <property type="entry name" value="DUF1985 DOMAIN-CONTAINING PROTEIN"/>
    <property type="match status" value="1"/>
</dbReference>
<sequence length="335" mass="36636">MSCGSTCRATLPYLGLQEYAIVTGLHAGSFLEGDRYTKALEKRRLKEKYFKSLEKISCAQLEKAFLRVSTPQADRYKLGLALIVEGVITTPDNNVDVDEDTLAIVDDLELFFSYPWAKVGYRRLLKGFRIWAYEAMPELDECFGECVGERSPRLLCWTSTKQLQQCTYDAFYRDLHVHATLRPTEAERDLPYIANLVPFLDRPVQFLDDLARRVVGPQFHEAAPASGGDDGSDVGDGHDDEFGVGAEDVDTSASNGHQTPEGNNDDGSKPDDSGESSRDPSSETDGSDSEDEVDASGRKSGALPTPVVAPSTSGVQGTRGGATLTREDVEGMLYA</sequence>
<gene>
    <name evidence="3" type="ORF">OLEA9_A116311</name>
</gene>
<accession>A0A8S0T6G7</accession>
<organism evidence="3 4">
    <name type="scientific">Olea europaea subsp. europaea</name>
    <dbReference type="NCBI Taxonomy" id="158383"/>
    <lineage>
        <taxon>Eukaryota</taxon>
        <taxon>Viridiplantae</taxon>
        <taxon>Streptophyta</taxon>
        <taxon>Embryophyta</taxon>
        <taxon>Tracheophyta</taxon>
        <taxon>Spermatophyta</taxon>
        <taxon>Magnoliopsida</taxon>
        <taxon>eudicotyledons</taxon>
        <taxon>Gunneridae</taxon>
        <taxon>Pentapetalae</taxon>
        <taxon>asterids</taxon>
        <taxon>lamiids</taxon>
        <taxon>Lamiales</taxon>
        <taxon>Oleaceae</taxon>
        <taxon>Oleeae</taxon>
        <taxon>Olea</taxon>
    </lineage>
</organism>
<evidence type="ECO:0000256" key="1">
    <source>
        <dbReference type="SAM" id="MobiDB-lite"/>
    </source>
</evidence>
<dbReference type="Pfam" id="PF09331">
    <property type="entry name" value="DUF1985"/>
    <property type="match status" value="1"/>
</dbReference>
<feature type="compositionally biased region" description="Polar residues" evidence="1">
    <location>
        <begin position="251"/>
        <end position="262"/>
    </location>
</feature>
<comment type="caution">
    <text evidence="3">The sequence shown here is derived from an EMBL/GenBank/DDBJ whole genome shotgun (WGS) entry which is preliminary data.</text>
</comment>
<feature type="domain" description="DUF1985" evidence="2">
    <location>
        <begin position="15"/>
        <end position="125"/>
    </location>
</feature>
<dbReference type="EMBL" id="CACTIH010005697">
    <property type="protein sequence ID" value="CAA3000534.1"/>
    <property type="molecule type" value="Genomic_DNA"/>
</dbReference>
<dbReference type="PANTHER" id="PTHR48449:SF1">
    <property type="entry name" value="DUF1985 DOMAIN-CONTAINING PROTEIN"/>
    <property type="match status" value="1"/>
</dbReference>
<dbReference type="Proteomes" id="UP000594638">
    <property type="component" value="Unassembled WGS sequence"/>
</dbReference>
<feature type="compositionally biased region" description="Basic and acidic residues" evidence="1">
    <location>
        <begin position="266"/>
        <end position="281"/>
    </location>
</feature>
<dbReference type="Gramene" id="OE9A116311T1">
    <property type="protein sequence ID" value="OE9A116311C1"/>
    <property type="gene ID" value="OE9A116311"/>
</dbReference>
<evidence type="ECO:0000259" key="2">
    <source>
        <dbReference type="Pfam" id="PF09331"/>
    </source>
</evidence>
<dbReference type="OrthoDB" id="1194650at2759"/>
<feature type="region of interest" description="Disordered" evidence="1">
    <location>
        <begin position="220"/>
        <end position="335"/>
    </location>
</feature>
<name>A0A8S0T6G7_OLEEU</name>
<protein>
    <recommendedName>
        <fullName evidence="2">DUF1985 domain-containing protein</fullName>
    </recommendedName>
</protein>